<reference evidence="2 3" key="1">
    <citation type="submission" date="2021-01" db="EMBL/GenBank/DDBJ databases">
        <title>Genomic Encyclopedia of Type Strains, Phase IV (KMG-IV): sequencing the most valuable type-strain genomes for metagenomic binning, comparative biology and taxonomic classification.</title>
        <authorList>
            <person name="Goeker M."/>
        </authorList>
    </citation>
    <scope>NUCLEOTIDE SEQUENCE [LARGE SCALE GENOMIC DNA]</scope>
    <source>
        <strain evidence="2 3">DSM 24834</strain>
    </source>
</reference>
<proteinExistence type="predicted"/>
<feature type="region of interest" description="Disordered" evidence="1">
    <location>
        <begin position="1"/>
        <end position="25"/>
    </location>
</feature>
<sequence length="113" mass="13477">MQPNQNQSKIQNPKVQTPQTPQMNERDFVNDVLSMEKYMSDAYCTALNEASHQALYQDLLTIFNETQNAQREMYNAMFRKGWYKLEAADQQQMQQSYQQHQQYASQFPYQNLH</sequence>
<keyword evidence="2" id="KW-0167">Capsid protein</keyword>
<dbReference type="Proteomes" id="UP001646157">
    <property type="component" value="Unassembled WGS sequence"/>
</dbReference>
<accession>A0ABS2NE89</accession>
<dbReference type="RefSeq" id="WP_205173266.1">
    <property type="nucleotide sequence ID" value="NZ_JAFBDZ010000002.1"/>
</dbReference>
<name>A0ABS2NE89_9BACI</name>
<comment type="caution">
    <text evidence="2">The sequence shown here is derived from an EMBL/GenBank/DDBJ whole genome shotgun (WGS) entry which is preliminary data.</text>
</comment>
<organism evidence="2 3">
    <name type="scientific">Rossellomorea pakistanensis</name>
    <dbReference type="NCBI Taxonomy" id="992288"/>
    <lineage>
        <taxon>Bacteria</taxon>
        <taxon>Bacillati</taxon>
        <taxon>Bacillota</taxon>
        <taxon>Bacilli</taxon>
        <taxon>Bacillales</taxon>
        <taxon>Bacillaceae</taxon>
        <taxon>Rossellomorea</taxon>
    </lineage>
</organism>
<keyword evidence="3" id="KW-1185">Reference proteome</keyword>
<evidence type="ECO:0000256" key="1">
    <source>
        <dbReference type="SAM" id="MobiDB-lite"/>
    </source>
</evidence>
<dbReference type="InterPro" id="IPR012851">
    <property type="entry name" value="Spore_coat_CotF-like"/>
</dbReference>
<evidence type="ECO:0000313" key="3">
    <source>
        <dbReference type="Proteomes" id="UP001646157"/>
    </source>
</evidence>
<protein>
    <submittedName>
        <fullName evidence="2">Spore coat protein CotF</fullName>
    </submittedName>
</protein>
<gene>
    <name evidence="2" type="ORF">JOC86_002711</name>
</gene>
<evidence type="ECO:0000313" key="2">
    <source>
        <dbReference type="EMBL" id="MBM7586169.1"/>
    </source>
</evidence>
<feature type="compositionally biased region" description="Polar residues" evidence="1">
    <location>
        <begin position="1"/>
        <end position="23"/>
    </location>
</feature>
<dbReference type="EMBL" id="JAFBDZ010000002">
    <property type="protein sequence ID" value="MBM7586169.1"/>
    <property type="molecule type" value="Genomic_DNA"/>
</dbReference>
<keyword evidence="2" id="KW-0946">Virion</keyword>
<dbReference type="Pfam" id="PF07875">
    <property type="entry name" value="Coat_F"/>
    <property type="match status" value="1"/>
</dbReference>